<keyword evidence="5 10" id="KW-0169">Cobalamin biosynthesis</keyword>
<dbReference type="FunFam" id="3.40.50.10210:FF:000001">
    <property type="entry name" value="Nicotinate-nucleotide--dimethylbenzimidazole phosphoribosyltransferase"/>
    <property type="match status" value="1"/>
</dbReference>
<dbReference type="Pfam" id="PF02277">
    <property type="entry name" value="DBI_PRT"/>
    <property type="match status" value="1"/>
</dbReference>
<evidence type="ECO:0000256" key="3">
    <source>
        <dbReference type="ARBA" id="ARBA00011991"/>
    </source>
</evidence>
<evidence type="ECO:0000256" key="7">
    <source>
        <dbReference type="ARBA" id="ARBA00022679"/>
    </source>
</evidence>
<evidence type="ECO:0000256" key="4">
    <source>
        <dbReference type="ARBA" id="ARBA00015486"/>
    </source>
</evidence>
<dbReference type="UniPathway" id="UPA00061">
    <property type="reaction ID" value="UER00516"/>
</dbReference>
<dbReference type="Gene3D" id="3.40.50.10210">
    <property type="match status" value="1"/>
</dbReference>
<dbReference type="Proteomes" id="UP000238730">
    <property type="component" value="Unassembled WGS sequence"/>
</dbReference>
<dbReference type="InterPro" id="IPR036087">
    <property type="entry name" value="Nict_dMeBzImd_PRibTrfase_sf"/>
</dbReference>
<reference evidence="11 12" key="1">
    <citation type="submission" date="2016-12" db="EMBL/GenBank/DDBJ databases">
        <title>Diversity of luminous bacteria.</title>
        <authorList>
            <person name="Yoshizawa S."/>
            <person name="Kogure K."/>
        </authorList>
    </citation>
    <scope>NUCLEOTIDE SEQUENCE [LARGE SCALE GENOMIC DNA]</scope>
    <source>
        <strain evidence="11 12">LC1-200</strain>
    </source>
</reference>
<evidence type="ECO:0000256" key="2">
    <source>
        <dbReference type="ARBA" id="ARBA00007110"/>
    </source>
</evidence>
<comment type="catalytic activity">
    <reaction evidence="9 10">
        <text>5,6-dimethylbenzimidazole + nicotinate beta-D-ribonucleotide = alpha-ribazole 5'-phosphate + nicotinate + H(+)</text>
        <dbReference type="Rhea" id="RHEA:11196"/>
        <dbReference type="ChEBI" id="CHEBI:15378"/>
        <dbReference type="ChEBI" id="CHEBI:15890"/>
        <dbReference type="ChEBI" id="CHEBI:32544"/>
        <dbReference type="ChEBI" id="CHEBI:57502"/>
        <dbReference type="ChEBI" id="CHEBI:57918"/>
        <dbReference type="EC" id="2.4.2.21"/>
    </reaction>
</comment>
<evidence type="ECO:0000256" key="9">
    <source>
        <dbReference type="ARBA" id="ARBA00047340"/>
    </source>
</evidence>
<evidence type="ECO:0000313" key="12">
    <source>
        <dbReference type="Proteomes" id="UP000238730"/>
    </source>
</evidence>
<accession>A0A2S7VY39</accession>
<dbReference type="EMBL" id="MSCJ01000001">
    <property type="protein sequence ID" value="PQJ66484.1"/>
    <property type="molecule type" value="Genomic_DNA"/>
</dbReference>
<dbReference type="Gene3D" id="1.10.1610.10">
    <property type="match status" value="1"/>
</dbReference>
<dbReference type="EC" id="2.4.2.21" evidence="3 10"/>
<feature type="active site" description="Proton acceptor" evidence="10">
    <location>
        <position position="311"/>
    </location>
</feature>
<evidence type="ECO:0000256" key="5">
    <source>
        <dbReference type="ARBA" id="ARBA00022573"/>
    </source>
</evidence>
<evidence type="ECO:0000256" key="10">
    <source>
        <dbReference type="HAMAP-Rule" id="MF_00230"/>
    </source>
</evidence>
<evidence type="ECO:0000256" key="6">
    <source>
        <dbReference type="ARBA" id="ARBA00022676"/>
    </source>
</evidence>
<dbReference type="NCBIfam" id="NF000996">
    <property type="entry name" value="PRK00105.1"/>
    <property type="match status" value="1"/>
</dbReference>
<dbReference type="PANTHER" id="PTHR43463">
    <property type="entry name" value="NICOTINATE-NUCLEOTIDE--DIMETHYLBENZIMIDAZOLE PHOSPHORIBOSYLTRANSFERASE"/>
    <property type="match status" value="1"/>
</dbReference>
<sequence length="342" mass="36004">MFTIYPVDKAQSIHIKKRIDNKTKPIGALGQLEPLAEQLALIQQSDTLTVDNPHLLIFAADHGISQHGISIAPAEVTTQMVHNFLAGGAAANCFCRSNNMALKIVDAGILGDVDDHPDLIRQPLGKGTQDFTTQDAMSLDTVQQAISAGASVVDSLYQSGTNLVAFGEMGIGNTSSAAAIMALLLNLPADACTGHGTGINDSQYQKKLALIRLACKYHYSATGDPLKVLSAVGGFEIAQITGGILQAAENRMIVLVDGFIVTAAALLAVAINPNVIDYLVFCHHSEEAGHHRMLQHLNASPLLNLGLRLGEGTGAVLALPLIKAACAFYNDMASFDDAGVTV</sequence>
<evidence type="ECO:0000313" key="11">
    <source>
        <dbReference type="EMBL" id="PQJ66484.1"/>
    </source>
</evidence>
<comment type="caution">
    <text evidence="11">The sequence shown here is derived from an EMBL/GenBank/DDBJ whole genome shotgun (WGS) entry which is preliminary data.</text>
</comment>
<dbReference type="InterPro" id="IPR003200">
    <property type="entry name" value="Nict_dMeBzImd_PRibTrfase"/>
</dbReference>
<keyword evidence="6 10" id="KW-0328">Glycosyltransferase</keyword>
<protein>
    <recommendedName>
        <fullName evidence="4 10">Nicotinate-nucleotide--dimethylbenzimidazole phosphoribosyltransferase</fullName>
        <shortName evidence="10">NN:DBI PRT</shortName>
        <ecNumber evidence="3 10">2.4.2.21</ecNumber>
    </recommendedName>
    <alternativeName>
        <fullName evidence="8 10">N(1)-alpha-phosphoribosyltransferase</fullName>
    </alternativeName>
</protein>
<dbReference type="OrthoDB" id="9781491at2"/>
<comment type="pathway">
    <text evidence="1 10">Nucleoside biosynthesis; alpha-ribazole biosynthesis; alpha-ribazole from 5,6-dimethylbenzimidazole: step 1/2.</text>
</comment>
<proteinExistence type="inferred from homology"/>
<name>A0A2S7VY39_PHOAN</name>
<dbReference type="InterPro" id="IPR023195">
    <property type="entry name" value="Nict_dMeBzImd_PRibTrfase_N"/>
</dbReference>
<dbReference type="AlphaFoldDB" id="A0A2S7VY39"/>
<comment type="similarity">
    <text evidence="2 10">Belongs to the CobT family.</text>
</comment>
<comment type="function">
    <text evidence="10">Catalyzes the synthesis of alpha-ribazole-5'-phosphate from nicotinate mononucleotide (NAMN) and 5,6-dimethylbenzimidazole (DMB).</text>
</comment>
<organism evidence="11 12">
    <name type="scientific">Photobacterium angustum</name>
    <dbReference type="NCBI Taxonomy" id="661"/>
    <lineage>
        <taxon>Bacteria</taxon>
        <taxon>Pseudomonadati</taxon>
        <taxon>Pseudomonadota</taxon>
        <taxon>Gammaproteobacteria</taxon>
        <taxon>Vibrionales</taxon>
        <taxon>Vibrionaceae</taxon>
        <taxon>Photobacterium</taxon>
    </lineage>
</organism>
<dbReference type="CDD" id="cd02439">
    <property type="entry name" value="DMB-PRT_CobT"/>
    <property type="match status" value="1"/>
</dbReference>
<dbReference type="SUPFAM" id="SSF52733">
    <property type="entry name" value="Nicotinate mononucleotide:5,6-dimethylbenzimidazole phosphoribosyltransferase (CobT)"/>
    <property type="match status" value="1"/>
</dbReference>
<keyword evidence="7 10" id="KW-0808">Transferase</keyword>
<evidence type="ECO:0000256" key="1">
    <source>
        <dbReference type="ARBA" id="ARBA00005049"/>
    </source>
</evidence>
<dbReference type="HAMAP" id="MF_00230">
    <property type="entry name" value="CobT"/>
    <property type="match status" value="1"/>
</dbReference>
<dbReference type="PANTHER" id="PTHR43463:SF1">
    <property type="entry name" value="NICOTINATE-NUCLEOTIDE--DIMETHYLBENZIMIDAZOLE PHOSPHORIBOSYLTRANSFERASE"/>
    <property type="match status" value="1"/>
</dbReference>
<dbReference type="GO" id="GO:0008939">
    <property type="term" value="F:nicotinate-nucleotide-dimethylbenzimidazole phosphoribosyltransferase activity"/>
    <property type="evidence" value="ECO:0007669"/>
    <property type="project" value="UniProtKB-UniRule"/>
</dbReference>
<gene>
    <name evidence="10" type="primary">cobT</name>
    <name evidence="11" type="ORF">BTO08_03110</name>
</gene>
<dbReference type="GO" id="GO:0009236">
    <property type="term" value="P:cobalamin biosynthetic process"/>
    <property type="evidence" value="ECO:0007669"/>
    <property type="project" value="UniProtKB-UniRule"/>
</dbReference>
<dbReference type="InterPro" id="IPR017846">
    <property type="entry name" value="Nict_dMeBzImd_PRibTrfase_bact"/>
</dbReference>
<dbReference type="NCBIfam" id="TIGR03160">
    <property type="entry name" value="cobT_DBIPRT"/>
    <property type="match status" value="1"/>
</dbReference>
<dbReference type="RefSeq" id="WP_105059851.1">
    <property type="nucleotide sequence ID" value="NZ_MSCJ01000001.1"/>
</dbReference>
<evidence type="ECO:0000256" key="8">
    <source>
        <dbReference type="ARBA" id="ARBA00030686"/>
    </source>
</evidence>